<feature type="region of interest" description="Disordered" evidence="1">
    <location>
        <begin position="1"/>
        <end position="49"/>
    </location>
</feature>
<reference evidence="3" key="1">
    <citation type="submission" date="2017-01" db="EMBL/GenBank/DDBJ databases">
        <title>Comparative genomics of anhydrobiosis in the tardigrade Hypsibius dujardini.</title>
        <authorList>
            <person name="Yoshida Y."/>
            <person name="Koutsovoulos G."/>
            <person name="Laetsch D."/>
            <person name="Stevens L."/>
            <person name="Kumar S."/>
            <person name="Horikawa D."/>
            <person name="Ishino K."/>
            <person name="Komine S."/>
            <person name="Tomita M."/>
            <person name="Blaxter M."/>
            <person name="Arakawa K."/>
        </authorList>
    </citation>
    <scope>NUCLEOTIDE SEQUENCE [LARGE SCALE GENOMIC DNA]</scope>
    <source>
        <strain evidence="3">Z151</strain>
    </source>
</reference>
<evidence type="ECO:0000313" key="3">
    <source>
        <dbReference type="Proteomes" id="UP000192578"/>
    </source>
</evidence>
<gene>
    <name evidence="2" type="ORF">BV898_04961</name>
</gene>
<feature type="region of interest" description="Disordered" evidence="1">
    <location>
        <begin position="206"/>
        <end position="314"/>
    </location>
</feature>
<proteinExistence type="predicted"/>
<keyword evidence="3" id="KW-1185">Reference proteome</keyword>
<comment type="caution">
    <text evidence="2">The sequence shown here is derived from an EMBL/GenBank/DDBJ whole genome shotgun (WGS) entry which is preliminary data.</text>
</comment>
<evidence type="ECO:0000313" key="2">
    <source>
        <dbReference type="EMBL" id="OQV21202.1"/>
    </source>
</evidence>
<dbReference type="OrthoDB" id="10072020at2759"/>
<evidence type="ECO:0000256" key="1">
    <source>
        <dbReference type="SAM" id="MobiDB-lite"/>
    </source>
</evidence>
<feature type="compositionally biased region" description="Basic and acidic residues" evidence="1">
    <location>
        <begin position="1"/>
        <end position="11"/>
    </location>
</feature>
<dbReference type="EMBL" id="MTYJ01000025">
    <property type="protein sequence ID" value="OQV21202.1"/>
    <property type="molecule type" value="Genomic_DNA"/>
</dbReference>
<protein>
    <submittedName>
        <fullName evidence="2">Uncharacterized protein</fullName>
    </submittedName>
</protein>
<name>A0A1W0X1M4_HYPEX</name>
<feature type="compositionally biased region" description="Low complexity" evidence="1">
    <location>
        <begin position="243"/>
        <end position="253"/>
    </location>
</feature>
<organism evidence="2 3">
    <name type="scientific">Hypsibius exemplaris</name>
    <name type="common">Freshwater tardigrade</name>
    <dbReference type="NCBI Taxonomy" id="2072580"/>
    <lineage>
        <taxon>Eukaryota</taxon>
        <taxon>Metazoa</taxon>
        <taxon>Ecdysozoa</taxon>
        <taxon>Tardigrada</taxon>
        <taxon>Eutardigrada</taxon>
        <taxon>Parachela</taxon>
        <taxon>Hypsibioidea</taxon>
        <taxon>Hypsibiidae</taxon>
        <taxon>Hypsibius</taxon>
    </lineage>
</organism>
<dbReference type="Proteomes" id="UP000192578">
    <property type="component" value="Unassembled WGS sequence"/>
</dbReference>
<feature type="compositionally biased region" description="Low complexity" evidence="1">
    <location>
        <begin position="17"/>
        <end position="49"/>
    </location>
</feature>
<feature type="compositionally biased region" description="Low complexity" evidence="1">
    <location>
        <begin position="265"/>
        <end position="282"/>
    </location>
</feature>
<sequence length="462" mass="49498">MPPVTRSRDRAAVTTTPSSPSPSSSSSQSQASLEHLASLHSLPPALDIPPLLRAPRRQQQQQQQPLYQSADSDVNFCDQIINNPHHPSVLQQQNARPSSNQIFHLTTAAGLQAVPLTFSAMHHYSGNVMPVTYTTAPGFGPMIGQREVVTLRPAGMAGQGIILYAEPPMAARQFQGVSQDSPNGAAPKTGMKHSLRLVRGATSAGWSVVPPPLGTVKSEVLPDNRVAGRQQPPTPVRARAKRPLPAAAAAPKATGKKQKKKSRALDSSLTRSSTSSESFRSDCLAADVSSHSGGSSNDDSKLTGADASLSSRQSSLSLDEPFGILPTYTQRQRDAMSAYFKGDMATANRYTLLKEWAFAKGTKFFQSGNIRLAMKSKVTALLYGAPQSDSVALSTVDELRDAVQMAMCDPRVDGFKRRLCMEIIRTRDPEYNIYAKKAAAEADRSAVPAEVSLAESTEASAS</sequence>
<dbReference type="AlphaFoldDB" id="A0A1W0X1M4"/>
<accession>A0A1W0X1M4</accession>